<accession>A0A7W4IET2</accession>
<sequence>MKLGNRAVLFAVVVSVTGCGVSHQPLPSADVAPPWPASNQASAEAASPIDNPISGSREAPQAQDIPSLPSLESVMNARPGYSPAHDDDPGRLSAVKQAAWAAGATSGLAAESLAIKVMLDRNARLLDEICDFRSLVLPQDGTGLLLLPPVISEAEMDKAIDPSGQSASEADHVYRRLQKAQLVARPPIWQSWLTPAVQSPRPTPENLLPRTPKEVEVWRQAAAEGWAAGTGQAVDQFRNDLARLKRDIMGMARWRILVAEGKATPGVFQVTRKPVSGDENIRIENRDDLRVRSSPGLVAGSAP</sequence>
<proteinExistence type="predicted"/>
<reference evidence="2 3" key="1">
    <citation type="submission" date="2020-04" db="EMBL/GenBank/DDBJ databases">
        <title>Description of novel Gluconacetobacter.</title>
        <authorList>
            <person name="Sombolestani A."/>
        </authorList>
    </citation>
    <scope>NUCLEOTIDE SEQUENCE [LARGE SCALE GENOMIC DNA]</scope>
    <source>
        <strain evidence="2 3">LMG 19747</strain>
    </source>
</reference>
<protein>
    <submittedName>
        <fullName evidence="2">Type IV secretory system conjugative DNA transfer family protein</fullName>
    </submittedName>
</protein>
<evidence type="ECO:0000256" key="1">
    <source>
        <dbReference type="SAM" id="MobiDB-lite"/>
    </source>
</evidence>
<gene>
    <name evidence="2" type="ORF">HLH48_15615</name>
</gene>
<dbReference type="PROSITE" id="PS51257">
    <property type="entry name" value="PROKAR_LIPOPROTEIN"/>
    <property type="match status" value="1"/>
</dbReference>
<dbReference type="Proteomes" id="UP000589085">
    <property type="component" value="Unassembled WGS sequence"/>
</dbReference>
<dbReference type="Pfam" id="PF16932">
    <property type="entry name" value="T4SS_TraI"/>
    <property type="match status" value="1"/>
</dbReference>
<feature type="region of interest" description="Disordered" evidence="1">
    <location>
        <begin position="25"/>
        <end position="90"/>
    </location>
</feature>
<dbReference type="AlphaFoldDB" id="A0A7W4IET2"/>
<organism evidence="2 3">
    <name type="scientific">Gluconacetobacter sacchari</name>
    <dbReference type="NCBI Taxonomy" id="92759"/>
    <lineage>
        <taxon>Bacteria</taxon>
        <taxon>Pseudomonadati</taxon>
        <taxon>Pseudomonadota</taxon>
        <taxon>Alphaproteobacteria</taxon>
        <taxon>Acetobacterales</taxon>
        <taxon>Acetobacteraceae</taxon>
        <taxon>Gluconacetobacter</taxon>
    </lineage>
</organism>
<name>A0A7W4IET2_9PROT</name>
<dbReference type="InterPro" id="IPR031618">
    <property type="entry name" value="T4SS_TraI"/>
</dbReference>
<dbReference type="RefSeq" id="WP_182998412.1">
    <property type="nucleotide sequence ID" value="NZ_JABEQJ010000022.1"/>
</dbReference>
<evidence type="ECO:0000313" key="2">
    <source>
        <dbReference type="EMBL" id="MBB2161581.1"/>
    </source>
</evidence>
<dbReference type="EMBL" id="JABEQJ010000022">
    <property type="protein sequence ID" value="MBB2161581.1"/>
    <property type="molecule type" value="Genomic_DNA"/>
</dbReference>
<evidence type="ECO:0000313" key="3">
    <source>
        <dbReference type="Proteomes" id="UP000589085"/>
    </source>
</evidence>
<comment type="caution">
    <text evidence="2">The sequence shown here is derived from an EMBL/GenBank/DDBJ whole genome shotgun (WGS) entry which is preliminary data.</text>
</comment>